<dbReference type="InterPro" id="IPR029058">
    <property type="entry name" value="AB_hydrolase_fold"/>
</dbReference>
<accession>A0A191ZGV7</accession>
<evidence type="ECO:0000313" key="1">
    <source>
        <dbReference type="EMBL" id="ANJ67095.1"/>
    </source>
</evidence>
<keyword evidence="2" id="KW-1185">Reference proteome</keyword>
<dbReference type="EMBL" id="CP016027">
    <property type="protein sequence ID" value="ANJ67095.1"/>
    <property type="molecule type" value="Genomic_DNA"/>
</dbReference>
<reference evidence="1 2" key="1">
    <citation type="submission" date="2016-06" db="EMBL/GenBank/DDBJ databases">
        <title>Insight into the functional genes involving in sulfur oxidation in Pearl River water.</title>
        <authorList>
            <person name="Luo J."/>
            <person name="Tan X."/>
            <person name="Lin W."/>
        </authorList>
    </citation>
    <scope>NUCLEOTIDE SEQUENCE [LARGE SCALE GENOMIC DNA]</scope>
    <source>
        <strain evidence="1 2">LS2</strain>
    </source>
</reference>
<organism evidence="1 2">
    <name type="scientific">Halothiobacillus diazotrophicus</name>
    <dbReference type="NCBI Taxonomy" id="1860122"/>
    <lineage>
        <taxon>Bacteria</taxon>
        <taxon>Pseudomonadati</taxon>
        <taxon>Pseudomonadota</taxon>
        <taxon>Gammaproteobacteria</taxon>
        <taxon>Chromatiales</taxon>
        <taxon>Halothiobacillaceae</taxon>
        <taxon>Halothiobacillus</taxon>
    </lineage>
</organism>
<dbReference type="Proteomes" id="UP000078596">
    <property type="component" value="Chromosome"/>
</dbReference>
<protein>
    <recommendedName>
        <fullName evidence="3">AB hydrolase-1 domain-containing protein</fullName>
    </recommendedName>
</protein>
<dbReference type="AlphaFoldDB" id="A0A191ZGV7"/>
<gene>
    <name evidence="1" type="ORF">A9404_06590</name>
</gene>
<dbReference type="RefSeq" id="WP_066099457.1">
    <property type="nucleotide sequence ID" value="NZ_CP016027.1"/>
</dbReference>
<dbReference type="Gene3D" id="3.40.50.1820">
    <property type="entry name" value="alpha/beta hydrolase"/>
    <property type="match status" value="1"/>
</dbReference>
<name>A0A191ZGV7_9GAMM</name>
<dbReference type="OrthoDB" id="9780744at2"/>
<dbReference type="KEGG" id="haz:A9404_06590"/>
<proteinExistence type="predicted"/>
<evidence type="ECO:0008006" key="3">
    <source>
        <dbReference type="Google" id="ProtNLM"/>
    </source>
</evidence>
<dbReference type="STRING" id="1860122.A9404_06590"/>
<sequence>MTDFLKAAPEAPDWVVLVSGWSFGSDMWQPVRDALVVRGIPPERILCVDWYALGCWLFDAGAPCPVPPSALGGTSVWCGWSLGGSLALEAMGQGAIVPRKLIVLSTTPRHLSEDDVWPGLSVALWRNLRRAVRRDLDAALAEFDAWAGVVGKPLVRNVNPDALLAGLDWLARIDRRAMLAVPPAPICWIYGSDDPLVPDADWPRRLAVGAANHYEIVPGARHDIPWTQTARVVSEII</sequence>
<evidence type="ECO:0000313" key="2">
    <source>
        <dbReference type="Proteomes" id="UP000078596"/>
    </source>
</evidence>
<dbReference type="SUPFAM" id="SSF53474">
    <property type="entry name" value="alpha/beta-Hydrolases"/>
    <property type="match status" value="1"/>
</dbReference>